<dbReference type="EMBL" id="OBQK01000005">
    <property type="protein sequence ID" value="SOC55729.1"/>
    <property type="molecule type" value="Genomic_DNA"/>
</dbReference>
<dbReference type="InterPro" id="IPR000073">
    <property type="entry name" value="AB_hydrolase_1"/>
</dbReference>
<evidence type="ECO:0000313" key="4">
    <source>
        <dbReference type="Proteomes" id="UP000219688"/>
    </source>
</evidence>
<name>A0A285VNU3_9MICO</name>
<evidence type="ECO:0000259" key="2">
    <source>
        <dbReference type="Pfam" id="PF00561"/>
    </source>
</evidence>
<feature type="region of interest" description="Disordered" evidence="1">
    <location>
        <begin position="181"/>
        <end position="207"/>
    </location>
</feature>
<dbReference type="Pfam" id="PF00561">
    <property type="entry name" value="Abhydrolase_1"/>
    <property type="match status" value="1"/>
</dbReference>
<proteinExistence type="predicted"/>
<dbReference type="Gene3D" id="3.40.50.1820">
    <property type="entry name" value="alpha/beta hydrolase"/>
    <property type="match status" value="1"/>
</dbReference>
<dbReference type="GO" id="GO:0003824">
    <property type="term" value="F:catalytic activity"/>
    <property type="evidence" value="ECO:0007669"/>
    <property type="project" value="UniProtKB-ARBA"/>
</dbReference>
<dbReference type="AlphaFoldDB" id="A0A285VNU3"/>
<keyword evidence="4" id="KW-1185">Reference proteome</keyword>
<evidence type="ECO:0000256" key="1">
    <source>
        <dbReference type="SAM" id="MobiDB-lite"/>
    </source>
</evidence>
<accession>A0A285VNU3</accession>
<gene>
    <name evidence="3" type="ORF">SAMN05421879_105230</name>
</gene>
<organism evidence="3 4">
    <name type="scientific">Ornithinimicrobium cerasi</name>
    <dbReference type="NCBI Taxonomy" id="2248773"/>
    <lineage>
        <taxon>Bacteria</taxon>
        <taxon>Bacillati</taxon>
        <taxon>Actinomycetota</taxon>
        <taxon>Actinomycetes</taxon>
        <taxon>Micrococcales</taxon>
        <taxon>Ornithinimicrobiaceae</taxon>
        <taxon>Ornithinimicrobium</taxon>
    </lineage>
</organism>
<reference evidence="4" key="1">
    <citation type="submission" date="2017-08" db="EMBL/GenBank/DDBJ databases">
        <authorList>
            <person name="Varghese N."/>
            <person name="Submissions S."/>
        </authorList>
    </citation>
    <scope>NUCLEOTIDE SEQUENCE [LARGE SCALE GENOMIC DNA]</scope>
    <source>
        <strain evidence="4">USBA17B2</strain>
    </source>
</reference>
<dbReference type="SUPFAM" id="SSF53474">
    <property type="entry name" value="alpha/beta-Hydrolases"/>
    <property type="match status" value="1"/>
</dbReference>
<dbReference type="InterPro" id="IPR029058">
    <property type="entry name" value="AB_hydrolase_fold"/>
</dbReference>
<feature type="domain" description="AB hydrolase-1" evidence="2">
    <location>
        <begin position="45"/>
        <end position="143"/>
    </location>
</feature>
<dbReference type="Proteomes" id="UP000219688">
    <property type="component" value="Unassembled WGS sequence"/>
</dbReference>
<sequence>MTEASSRAVETPGATIVYDVQGPLPPADDRPPLLMIGQPMDASGFRTLASFFPDRTVVTYDPRGLGRSTRSDGRDDNDPRQHADDLHRLVAALDVGPVEVFGSSGGAVDGLALVEAHPEDVRVLVAHEPPLTHLLPDADAVRRAEQDISSAYQDAGFGHGMARFIAYTSWEGELTGEFFDRPAPDPAAFGLPSEDDGSRGDPLLSGASESVTAWTPDVDALVASGVRLVVAAGEESARQVTGRSAQALAERLGLPLTMFPSHHGGFLGPELGWPGQPEAFAARLRSVLDGPVP</sequence>
<feature type="compositionally biased region" description="Basic and acidic residues" evidence="1">
    <location>
        <begin position="69"/>
        <end position="81"/>
    </location>
</feature>
<protein>
    <submittedName>
        <fullName evidence="3">Pimeloyl-ACP methyl ester carboxylesterase</fullName>
    </submittedName>
</protein>
<feature type="region of interest" description="Disordered" evidence="1">
    <location>
        <begin position="61"/>
        <end position="81"/>
    </location>
</feature>
<evidence type="ECO:0000313" key="3">
    <source>
        <dbReference type="EMBL" id="SOC55729.1"/>
    </source>
</evidence>